<proteinExistence type="predicted"/>
<feature type="non-terminal residue" evidence="1">
    <location>
        <position position="1"/>
    </location>
</feature>
<sequence>QLKLTSNSSLLLVKKDKVINEDKLMDKKTECHLLLFFYDKKKTSELAWYLRKVNIPNFSNTENCEQHFAELKELVKMSFGEHLQDDKNEKAIHNEKDLKAVWRSLCCDSDTYCLKLSVVNANDAKKVSNEYGLKNVPMYEGK</sequence>
<organism evidence="1 2">
    <name type="scientific">Reticulomyxa filosa</name>
    <dbReference type="NCBI Taxonomy" id="46433"/>
    <lineage>
        <taxon>Eukaryota</taxon>
        <taxon>Sar</taxon>
        <taxon>Rhizaria</taxon>
        <taxon>Retaria</taxon>
        <taxon>Foraminifera</taxon>
        <taxon>Monothalamids</taxon>
        <taxon>Reticulomyxidae</taxon>
        <taxon>Reticulomyxa</taxon>
    </lineage>
</organism>
<dbReference type="EMBL" id="ASPP01049067">
    <property type="protein sequence ID" value="ETN97642.1"/>
    <property type="molecule type" value="Genomic_DNA"/>
</dbReference>
<dbReference type="AlphaFoldDB" id="X6L7A9"/>
<dbReference type="Proteomes" id="UP000023152">
    <property type="component" value="Unassembled WGS sequence"/>
</dbReference>
<keyword evidence="2" id="KW-1185">Reference proteome</keyword>
<protein>
    <submittedName>
        <fullName evidence="1">Uncharacterized protein</fullName>
    </submittedName>
</protein>
<accession>X6L7A9</accession>
<reference evidence="1 2" key="1">
    <citation type="journal article" date="2013" name="Curr. Biol.">
        <title>The Genome of the Foraminiferan Reticulomyxa filosa.</title>
        <authorList>
            <person name="Glockner G."/>
            <person name="Hulsmann N."/>
            <person name="Schleicher M."/>
            <person name="Noegel A.A."/>
            <person name="Eichinger L."/>
            <person name="Gallinger C."/>
            <person name="Pawlowski J."/>
            <person name="Sierra R."/>
            <person name="Euteneuer U."/>
            <person name="Pillet L."/>
            <person name="Moustafa A."/>
            <person name="Platzer M."/>
            <person name="Groth M."/>
            <person name="Szafranski K."/>
            <person name="Schliwa M."/>
        </authorList>
    </citation>
    <scope>NUCLEOTIDE SEQUENCE [LARGE SCALE GENOMIC DNA]</scope>
</reference>
<name>X6L7A9_RETFI</name>
<comment type="caution">
    <text evidence="1">The sequence shown here is derived from an EMBL/GenBank/DDBJ whole genome shotgun (WGS) entry which is preliminary data.</text>
</comment>
<evidence type="ECO:0000313" key="1">
    <source>
        <dbReference type="EMBL" id="ETN97642.1"/>
    </source>
</evidence>
<gene>
    <name evidence="1" type="ORF">RFI_39887</name>
</gene>
<evidence type="ECO:0000313" key="2">
    <source>
        <dbReference type="Proteomes" id="UP000023152"/>
    </source>
</evidence>